<feature type="transmembrane region" description="Helical" evidence="2">
    <location>
        <begin position="31"/>
        <end position="56"/>
    </location>
</feature>
<keyword evidence="2" id="KW-0472">Membrane</keyword>
<evidence type="ECO:0000313" key="4">
    <source>
        <dbReference type="Proteomes" id="UP000315750"/>
    </source>
</evidence>
<name>A0A518AIG4_9BACT</name>
<feature type="transmembrane region" description="Helical" evidence="2">
    <location>
        <begin position="100"/>
        <end position="119"/>
    </location>
</feature>
<keyword evidence="4" id="KW-1185">Reference proteome</keyword>
<feature type="transmembrane region" description="Helical" evidence="2">
    <location>
        <begin position="125"/>
        <end position="144"/>
    </location>
</feature>
<evidence type="ECO:0000313" key="3">
    <source>
        <dbReference type="EMBL" id="QDU54525.1"/>
    </source>
</evidence>
<keyword evidence="2" id="KW-1133">Transmembrane helix</keyword>
<evidence type="ECO:0000256" key="1">
    <source>
        <dbReference type="SAM" id="MobiDB-lite"/>
    </source>
</evidence>
<feature type="region of interest" description="Disordered" evidence="1">
    <location>
        <begin position="1"/>
        <end position="23"/>
    </location>
</feature>
<evidence type="ECO:0000256" key="2">
    <source>
        <dbReference type="SAM" id="Phobius"/>
    </source>
</evidence>
<gene>
    <name evidence="3" type="ORF">Pan181_07070</name>
</gene>
<accession>A0A518AIG4</accession>
<keyword evidence="2" id="KW-0812">Transmembrane</keyword>
<sequence length="155" mass="16547">MSVSIPPGKGPQQECDRAGAMQETSGEEPDALTALLAILLATIAMHLIGTATLLAIVSGPFYVLATPFVAMFGWYFLPVEAVVALLQWTMVDGQRRSRLALAWVMTALPAAVFMAVVGPKEEGDLQLWTVGYAIATLLAATASLKMIDALKRERA</sequence>
<dbReference type="KEGG" id="amuc:Pan181_07070"/>
<proteinExistence type="predicted"/>
<dbReference type="AlphaFoldDB" id="A0A518AIG4"/>
<protein>
    <submittedName>
        <fullName evidence="3">Uncharacterized protein</fullName>
    </submittedName>
</protein>
<dbReference type="EMBL" id="CP036278">
    <property type="protein sequence ID" value="QDU54525.1"/>
    <property type="molecule type" value="Genomic_DNA"/>
</dbReference>
<dbReference type="Proteomes" id="UP000315750">
    <property type="component" value="Chromosome"/>
</dbReference>
<organism evidence="3 4">
    <name type="scientific">Aeoliella mucimassa</name>
    <dbReference type="NCBI Taxonomy" id="2527972"/>
    <lineage>
        <taxon>Bacteria</taxon>
        <taxon>Pseudomonadati</taxon>
        <taxon>Planctomycetota</taxon>
        <taxon>Planctomycetia</taxon>
        <taxon>Pirellulales</taxon>
        <taxon>Lacipirellulaceae</taxon>
        <taxon>Aeoliella</taxon>
    </lineage>
</organism>
<feature type="transmembrane region" description="Helical" evidence="2">
    <location>
        <begin position="62"/>
        <end position="88"/>
    </location>
</feature>
<reference evidence="3 4" key="1">
    <citation type="submission" date="2019-02" db="EMBL/GenBank/DDBJ databases">
        <title>Deep-cultivation of Planctomycetes and their phenomic and genomic characterization uncovers novel biology.</title>
        <authorList>
            <person name="Wiegand S."/>
            <person name="Jogler M."/>
            <person name="Boedeker C."/>
            <person name="Pinto D."/>
            <person name="Vollmers J."/>
            <person name="Rivas-Marin E."/>
            <person name="Kohn T."/>
            <person name="Peeters S.H."/>
            <person name="Heuer A."/>
            <person name="Rast P."/>
            <person name="Oberbeckmann S."/>
            <person name="Bunk B."/>
            <person name="Jeske O."/>
            <person name="Meyerdierks A."/>
            <person name="Storesund J.E."/>
            <person name="Kallscheuer N."/>
            <person name="Luecker S."/>
            <person name="Lage O.M."/>
            <person name="Pohl T."/>
            <person name="Merkel B.J."/>
            <person name="Hornburger P."/>
            <person name="Mueller R.-W."/>
            <person name="Bruemmer F."/>
            <person name="Labrenz M."/>
            <person name="Spormann A.M."/>
            <person name="Op den Camp H."/>
            <person name="Overmann J."/>
            <person name="Amann R."/>
            <person name="Jetten M.S.M."/>
            <person name="Mascher T."/>
            <person name="Medema M.H."/>
            <person name="Devos D.P."/>
            <person name="Kaster A.-K."/>
            <person name="Ovreas L."/>
            <person name="Rohde M."/>
            <person name="Galperin M.Y."/>
            <person name="Jogler C."/>
        </authorList>
    </citation>
    <scope>NUCLEOTIDE SEQUENCE [LARGE SCALE GENOMIC DNA]</scope>
    <source>
        <strain evidence="3 4">Pan181</strain>
    </source>
</reference>
<dbReference type="RefSeq" id="WP_145245493.1">
    <property type="nucleotide sequence ID" value="NZ_CP036278.1"/>
</dbReference>